<feature type="transmembrane region" description="Helical" evidence="7">
    <location>
        <begin position="96"/>
        <end position="114"/>
    </location>
</feature>
<evidence type="ECO:0000256" key="7">
    <source>
        <dbReference type="RuleBase" id="RU363032"/>
    </source>
</evidence>
<dbReference type="GO" id="GO:0005886">
    <property type="term" value="C:plasma membrane"/>
    <property type="evidence" value="ECO:0007669"/>
    <property type="project" value="UniProtKB-SubCell"/>
</dbReference>
<accession>A0A345ZY45</accession>
<feature type="transmembrane region" description="Helical" evidence="7">
    <location>
        <begin position="218"/>
        <end position="239"/>
    </location>
</feature>
<feature type="transmembrane region" description="Helical" evidence="7">
    <location>
        <begin position="120"/>
        <end position="141"/>
    </location>
</feature>
<keyword evidence="5 7" id="KW-1133">Transmembrane helix</keyword>
<protein>
    <submittedName>
        <fullName evidence="9">ABC transporter permease</fullName>
    </submittedName>
</protein>
<dbReference type="Gene3D" id="1.10.3720.10">
    <property type="entry name" value="MetI-like"/>
    <property type="match status" value="1"/>
</dbReference>
<dbReference type="Pfam" id="PF00528">
    <property type="entry name" value="BPD_transp_1"/>
    <property type="match status" value="1"/>
</dbReference>
<keyword evidence="4 7" id="KW-0812">Transmembrane</keyword>
<keyword evidence="10" id="KW-1185">Reference proteome</keyword>
<dbReference type="RefSeq" id="WP_115692221.1">
    <property type="nucleotide sequence ID" value="NZ_CP031417.1"/>
</dbReference>
<dbReference type="OrthoDB" id="8138334at2"/>
<sequence length="249" mass="26942">MTREGWIRLLIVAAAIAALEALCRTGLIHRTVLLAPSEMVVSLWHILQVGELNDDILSTLRNVLLSAAIASVLGFALGAVIHALPRVRHAVEPLLASYYAIPTFMFYPIFIVVFGVGTQAIIAIAVLLSIVAMITATLTGLDRIPPVLRKTARVFRMSPAKRAVMVDLPAAAPYLFTGVKLTFAYSLIGVIASEFILSGAGIGYAIAYAYNNFNNPRMYGLMLLVIIVAVAANTALDAVDRRLQARLRR</sequence>
<evidence type="ECO:0000313" key="9">
    <source>
        <dbReference type="EMBL" id="AXK81842.1"/>
    </source>
</evidence>
<dbReference type="KEGG" id="ptaw:DW352_15710"/>
<dbReference type="PANTHER" id="PTHR30151:SF0">
    <property type="entry name" value="ABC TRANSPORTER PERMEASE PROTEIN MJ0413-RELATED"/>
    <property type="match status" value="1"/>
</dbReference>
<dbReference type="PROSITE" id="PS50928">
    <property type="entry name" value="ABC_TM1"/>
    <property type="match status" value="1"/>
</dbReference>
<comment type="similarity">
    <text evidence="7">Belongs to the binding-protein-dependent transport system permease family.</text>
</comment>
<evidence type="ECO:0000256" key="4">
    <source>
        <dbReference type="ARBA" id="ARBA00022692"/>
    </source>
</evidence>
<name>A0A345ZY45_9HYPH</name>
<dbReference type="AlphaFoldDB" id="A0A345ZY45"/>
<feature type="domain" description="ABC transmembrane type-1" evidence="8">
    <location>
        <begin position="56"/>
        <end position="240"/>
    </location>
</feature>
<organism evidence="9 10">
    <name type="scientific">Pseudolabrys taiwanensis</name>
    <dbReference type="NCBI Taxonomy" id="331696"/>
    <lineage>
        <taxon>Bacteria</taxon>
        <taxon>Pseudomonadati</taxon>
        <taxon>Pseudomonadota</taxon>
        <taxon>Alphaproteobacteria</taxon>
        <taxon>Hyphomicrobiales</taxon>
        <taxon>Xanthobacteraceae</taxon>
        <taxon>Pseudolabrys</taxon>
    </lineage>
</organism>
<feature type="transmembrane region" description="Helical" evidence="7">
    <location>
        <begin position="63"/>
        <end position="84"/>
    </location>
</feature>
<keyword evidence="2 7" id="KW-0813">Transport</keyword>
<dbReference type="InterPro" id="IPR035906">
    <property type="entry name" value="MetI-like_sf"/>
</dbReference>
<evidence type="ECO:0000256" key="3">
    <source>
        <dbReference type="ARBA" id="ARBA00022475"/>
    </source>
</evidence>
<evidence type="ECO:0000256" key="6">
    <source>
        <dbReference type="ARBA" id="ARBA00023136"/>
    </source>
</evidence>
<feature type="transmembrane region" description="Helical" evidence="7">
    <location>
        <begin position="183"/>
        <end position="206"/>
    </location>
</feature>
<evidence type="ECO:0000256" key="2">
    <source>
        <dbReference type="ARBA" id="ARBA00022448"/>
    </source>
</evidence>
<gene>
    <name evidence="9" type="ORF">DW352_15710</name>
</gene>
<keyword evidence="6 7" id="KW-0472">Membrane</keyword>
<reference evidence="9 10" key="1">
    <citation type="submission" date="2018-07" db="EMBL/GenBank/DDBJ databases">
        <authorList>
            <person name="Quirk P.G."/>
            <person name="Krulwich T.A."/>
        </authorList>
    </citation>
    <scope>NUCLEOTIDE SEQUENCE [LARGE SCALE GENOMIC DNA]</scope>
    <source>
        <strain evidence="9 10">CC-BB4</strain>
    </source>
</reference>
<evidence type="ECO:0000313" key="10">
    <source>
        <dbReference type="Proteomes" id="UP000254889"/>
    </source>
</evidence>
<proteinExistence type="inferred from homology"/>
<evidence type="ECO:0000256" key="1">
    <source>
        <dbReference type="ARBA" id="ARBA00004651"/>
    </source>
</evidence>
<dbReference type="SUPFAM" id="SSF161098">
    <property type="entry name" value="MetI-like"/>
    <property type="match status" value="1"/>
</dbReference>
<comment type="subcellular location">
    <subcellularLocation>
        <location evidence="1 7">Cell membrane</location>
        <topology evidence="1 7">Multi-pass membrane protein</topology>
    </subcellularLocation>
</comment>
<dbReference type="GO" id="GO:0055085">
    <property type="term" value="P:transmembrane transport"/>
    <property type="evidence" value="ECO:0007669"/>
    <property type="project" value="InterPro"/>
</dbReference>
<evidence type="ECO:0000259" key="8">
    <source>
        <dbReference type="PROSITE" id="PS50928"/>
    </source>
</evidence>
<dbReference type="InterPro" id="IPR000515">
    <property type="entry name" value="MetI-like"/>
</dbReference>
<dbReference type="EMBL" id="CP031417">
    <property type="protein sequence ID" value="AXK81842.1"/>
    <property type="molecule type" value="Genomic_DNA"/>
</dbReference>
<dbReference type="CDD" id="cd06261">
    <property type="entry name" value="TM_PBP2"/>
    <property type="match status" value="1"/>
</dbReference>
<evidence type="ECO:0000256" key="5">
    <source>
        <dbReference type="ARBA" id="ARBA00022989"/>
    </source>
</evidence>
<keyword evidence="3" id="KW-1003">Cell membrane</keyword>
<dbReference type="PANTHER" id="PTHR30151">
    <property type="entry name" value="ALKANE SULFONATE ABC TRANSPORTER-RELATED, MEMBRANE SUBUNIT"/>
    <property type="match status" value="1"/>
</dbReference>
<dbReference type="Proteomes" id="UP000254889">
    <property type="component" value="Chromosome"/>
</dbReference>